<dbReference type="PANTHER" id="PTHR45024:SF2">
    <property type="entry name" value="SCP2 DOMAIN-CONTAINING PROTEIN"/>
    <property type="match status" value="1"/>
</dbReference>
<dbReference type="SUPFAM" id="SSF51735">
    <property type="entry name" value="NAD(P)-binding Rossmann-fold domains"/>
    <property type="match status" value="1"/>
</dbReference>
<protein>
    <submittedName>
        <fullName evidence="5">Short-chain type dehydrogenase/reductase</fullName>
    </submittedName>
</protein>
<dbReference type="AlphaFoldDB" id="A0A917RJM0"/>
<dbReference type="InterPro" id="IPR020904">
    <property type="entry name" value="Sc_DH/Rdtase_CS"/>
</dbReference>
<reference evidence="5" key="1">
    <citation type="journal article" date="2014" name="Int. J. Syst. Evol. Microbiol.">
        <title>Complete genome sequence of Corynebacterium casei LMG S-19264T (=DSM 44701T), isolated from a smear-ripened cheese.</title>
        <authorList>
            <consortium name="US DOE Joint Genome Institute (JGI-PGF)"/>
            <person name="Walter F."/>
            <person name="Albersmeier A."/>
            <person name="Kalinowski J."/>
            <person name="Ruckert C."/>
        </authorList>
    </citation>
    <scope>NUCLEOTIDE SEQUENCE</scope>
    <source>
        <strain evidence="5">CGMCC 4.3508</strain>
    </source>
</reference>
<sequence>MTGVEGRVVVVTGAGGGLGREYALLLARSGAKVVVNDLGGARDGSGAGTSMADAVVEEIRAGGGEAVANYDSVATEDGGAGIIATALDTFGAVHGVVNNAGILRDKAFHKMSADEWGAVLAVHLYGGYHVTRAAWPHLREQDYGRIVVATSTSGIYGNFGQSSYGAAKAGLIGLINTLAIEGARYGILANAVAPIAATRMTEDVAPAEVLEKLPAEQVAPVVGYLLSDECTDTATVLVAGGGQVHRVQQFQSKGLTFTGTPSIEEIGAWWPQITDMDGAVPGTNPVG</sequence>
<accession>A0A917RJM0</accession>
<dbReference type="InterPro" id="IPR036291">
    <property type="entry name" value="NAD(P)-bd_dom_sf"/>
</dbReference>
<dbReference type="InterPro" id="IPR002347">
    <property type="entry name" value="SDR_fam"/>
</dbReference>
<dbReference type="Gene3D" id="3.40.50.720">
    <property type="entry name" value="NAD(P)-binding Rossmann-like Domain"/>
    <property type="match status" value="1"/>
</dbReference>
<dbReference type="RefSeq" id="WP_058854308.1">
    <property type="nucleotide sequence ID" value="NZ_BMMH01000004.1"/>
</dbReference>
<dbReference type="SMART" id="SM00822">
    <property type="entry name" value="PKS_KR"/>
    <property type="match status" value="1"/>
</dbReference>
<dbReference type="PRINTS" id="PR00080">
    <property type="entry name" value="SDRFAMILY"/>
</dbReference>
<organism evidence="5 6">
    <name type="scientific">Nocardia jinanensis</name>
    <dbReference type="NCBI Taxonomy" id="382504"/>
    <lineage>
        <taxon>Bacteria</taxon>
        <taxon>Bacillati</taxon>
        <taxon>Actinomycetota</taxon>
        <taxon>Actinomycetes</taxon>
        <taxon>Mycobacteriales</taxon>
        <taxon>Nocardiaceae</taxon>
        <taxon>Nocardia</taxon>
    </lineage>
</organism>
<name>A0A917RJM0_9NOCA</name>
<dbReference type="PRINTS" id="PR00081">
    <property type="entry name" value="GDHRDH"/>
</dbReference>
<reference evidence="5" key="2">
    <citation type="submission" date="2020-09" db="EMBL/GenBank/DDBJ databases">
        <authorList>
            <person name="Sun Q."/>
            <person name="Zhou Y."/>
        </authorList>
    </citation>
    <scope>NUCLEOTIDE SEQUENCE</scope>
    <source>
        <strain evidence="5">CGMCC 4.3508</strain>
    </source>
</reference>
<feature type="domain" description="Ketoreductase" evidence="4">
    <location>
        <begin position="7"/>
        <end position="203"/>
    </location>
</feature>
<evidence type="ECO:0000313" key="5">
    <source>
        <dbReference type="EMBL" id="GGL10070.1"/>
    </source>
</evidence>
<dbReference type="Pfam" id="PF00106">
    <property type="entry name" value="adh_short"/>
    <property type="match status" value="1"/>
</dbReference>
<proteinExistence type="inferred from homology"/>
<dbReference type="Proteomes" id="UP000638263">
    <property type="component" value="Unassembled WGS sequence"/>
</dbReference>
<evidence type="ECO:0000256" key="2">
    <source>
        <dbReference type="ARBA" id="ARBA00023002"/>
    </source>
</evidence>
<comment type="caution">
    <text evidence="5">The sequence shown here is derived from an EMBL/GenBank/DDBJ whole genome shotgun (WGS) entry which is preliminary data.</text>
</comment>
<keyword evidence="6" id="KW-1185">Reference proteome</keyword>
<evidence type="ECO:0000313" key="6">
    <source>
        <dbReference type="Proteomes" id="UP000638263"/>
    </source>
</evidence>
<dbReference type="GO" id="GO:0016491">
    <property type="term" value="F:oxidoreductase activity"/>
    <property type="evidence" value="ECO:0007669"/>
    <property type="project" value="UniProtKB-KW"/>
</dbReference>
<dbReference type="InterPro" id="IPR051687">
    <property type="entry name" value="Peroxisomal_Beta-Oxidation"/>
</dbReference>
<dbReference type="PROSITE" id="PS00061">
    <property type="entry name" value="ADH_SHORT"/>
    <property type="match status" value="1"/>
</dbReference>
<evidence type="ECO:0000256" key="1">
    <source>
        <dbReference type="ARBA" id="ARBA00006484"/>
    </source>
</evidence>
<keyword evidence="2" id="KW-0560">Oxidoreductase</keyword>
<comment type="similarity">
    <text evidence="1 3">Belongs to the short-chain dehydrogenases/reductases (SDR) family.</text>
</comment>
<evidence type="ECO:0000259" key="4">
    <source>
        <dbReference type="SMART" id="SM00822"/>
    </source>
</evidence>
<gene>
    <name evidence="5" type="ORF">GCM10011588_25600</name>
</gene>
<evidence type="ECO:0000256" key="3">
    <source>
        <dbReference type="RuleBase" id="RU000363"/>
    </source>
</evidence>
<dbReference type="EMBL" id="BMMH01000004">
    <property type="protein sequence ID" value="GGL10070.1"/>
    <property type="molecule type" value="Genomic_DNA"/>
</dbReference>
<dbReference type="PANTHER" id="PTHR45024">
    <property type="entry name" value="DEHYDROGENASES, SHORT CHAIN"/>
    <property type="match status" value="1"/>
</dbReference>
<dbReference type="InterPro" id="IPR057326">
    <property type="entry name" value="KR_dom"/>
</dbReference>